<dbReference type="Pfam" id="PF01569">
    <property type="entry name" value="PAP2"/>
    <property type="match status" value="1"/>
</dbReference>
<evidence type="ECO:0000256" key="1">
    <source>
        <dbReference type="SAM" id="Phobius"/>
    </source>
</evidence>
<sequence>MPLHFWTTVTHLGNSALLLPAALVLALWLVKTRHAPLALAWALAFGTAVLLVLASKLAFMGWGIGSAALDFTGISGHATVSTAVFTMGAWLAVADRSRRLQVLGIAAGLLVGLLVSVSRVVLKAHSVSEVVAGFALGAMAAALPIAWASGRTLRLRQRWVPMALAGMLALVPQMGQPAETHGLVQKMALMASSRGEVYTRHMLHREQRRR</sequence>
<dbReference type="SUPFAM" id="SSF48317">
    <property type="entry name" value="Acid phosphatase/Vanadium-dependent haloperoxidase"/>
    <property type="match status" value="1"/>
</dbReference>
<accession>A0A368XDA4</accession>
<evidence type="ECO:0000313" key="4">
    <source>
        <dbReference type="Proteomes" id="UP000252884"/>
    </source>
</evidence>
<evidence type="ECO:0000259" key="2">
    <source>
        <dbReference type="Pfam" id="PF01569"/>
    </source>
</evidence>
<dbReference type="Gene3D" id="1.20.144.10">
    <property type="entry name" value="Phosphatidic acid phosphatase type 2/haloperoxidase"/>
    <property type="match status" value="1"/>
</dbReference>
<feature type="transmembrane region" description="Helical" evidence="1">
    <location>
        <begin position="37"/>
        <end position="62"/>
    </location>
</feature>
<feature type="domain" description="Phosphatidic acid phosphatase type 2/haloperoxidase" evidence="2">
    <location>
        <begin position="74"/>
        <end position="148"/>
    </location>
</feature>
<evidence type="ECO:0000313" key="3">
    <source>
        <dbReference type="EMBL" id="RCW64417.1"/>
    </source>
</evidence>
<dbReference type="AlphaFoldDB" id="A0A368XDA4"/>
<dbReference type="EMBL" id="QPJK01000015">
    <property type="protein sequence ID" value="RCW64417.1"/>
    <property type="molecule type" value="Genomic_DNA"/>
</dbReference>
<protein>
    <submittedName>
        <fullName evidence="3">PAP2 superfamily protein</fullName>
    </submittedName>
</protein>
<gene>
    <name evidence="3" type="ORF">DES41_11541</name>
</gene>
<dbReference type="Proteomes" id="UP000252884">
    <property type="component" value="Unassembled WGS sequence"/>
</dbReference>
<organism evidence="3 4">
    <name type="scientific">Pseudorhodoferax soli</name>
    <dbReference type="NCBI Taxonomy" id="545864"/>
    <lineage>
        <taxon>Bacteria</taxon>
        <taxon>Pseudomonadati</taxon>
        <taxon>Pseudomonadota</taxon>
        <taxon>Betaproteobacteria</taxon>
        <taxon>Burkholderiales</taxon>
        <taxon>Comamonadaceae</taxon>
    </lineage>
</organism>
<keyword evidence="4" id="KW-1185">Reference proteome</keyword>
<keyword evidence="1" id="KW-0812">Transmembrane</keyword>
<proteinExistence type="predicted"/>
<keyword evidence="1" id="KW-0472">Membrane</keyword>
<dbReference type="InterPro" id="IPR036938">
    <property type="entry name" value="PAP2/HPO_sf"/>
</dbReference>
<keyword evidence="1" id="KW-1133">Transmembrane helix</keyword>
<feature type="transmembrane region" description="Helical" evidence="1">
    <location>
        <begin position="12"/>
        <end position="30"/>
    </location>
</feature>
<dbReference type="RefSeq" id="WP_114472286.1">
    <property type="nucleotide sequence ID" value="NZ_QPJK01000015.1"/>
</dbReference>
<name>A0A368XDA4_9BURK</name>
<feature type="transmembrane region" description="Helical" evidence="1">
    <location>
        <begin position="100"/>
        <end position="118"/>
    </location>
</feature>
<feature type="transmembrane region" description="Helical" evidence="1">
    <location>
        <begin position="74"/>
        <end position="93"/>
    </location>
</feature>
<dbReference type="InterPro" id="IPR000326">
    <property type="entry name" value="PAP2/HPO"/>
</dbReference>
<comment type="caution">
    <text evidence="3">The sequence shown here is derived from an EMBL/GenBank/DDBJ whole genome shotgun (WGS) entry which is preliminary data.</text>
</comment>
<dbReference type="OrthoDB" id="8590768at2"/>
<feature type="transmembrane region" description="Helical" evidence="1">
    <location>
        <begin position="130"/>
        <end position="148"/>
    </location>
</feature>
<reference evidence="3 4" key="1">
    <citation type="submission" date="2018-07" db="EMBL/GenBank/DDBJ databases">
        <title>Genomic Encyclopedia of Type Strains, Phase IV (KMG-IV): sequencing the most valuable type-strain genomes for metagenomic binning, comparative biology and taxonomic classification.</title>
        <authorList>
            <person name="Goeker M."/>
        </authorList>
    </citation>
    <scope>NUCLEOTIDE SEQUENCE [LARGE SCALE GENOMIC DNA]</scope>
    <source>
        <strain evidence="3 4">DSM 21634</strain>
    </source>
</reference>